<evidence type="ECO:0000259" key="11">
    <source>
        <dbReference type="Pfam" id="PF03934"/>
    </source>
</evidence>
<keyword evidence="4 10" id="KW-1003">Cell membrane</keyword>
<evidence type="ECO:0000256" key="4">
    <source>
        <dbReference type="ARBA" id="ARBA00022475"/>
    </source>
</evidence>
<dbReference type="PIRSF" id="PIRSF002786">
    <property type="entry name" value="XcpX"/>
    <property type="match status" value="1"/>
</dbReference>
<feature type="domain" description="T2SS protein K second SAM-like" evidence="11">
    <location>
        <begin position="235"/>
        <end position="281"/>
    </location>
</feature>
<sequence length="344" mass="37957">MNMSRQKGSALLLALLIMALITGIAVVTGDDLQRALVRNQTLQWQTEAKWALSGNEAIILSQLTGHLPSSNAIHRPGKIDDMIIEYRLRDLNSCFNLNALQRVSHQAGSQPVDASAEVVGAPPKAVEPPPKTAKKTAETTMPQAKEPNSVAVFTQLVKYVTGLDNEAAQRLTHKVVEWANPAPLLASVDGQADGKNRLPPIMDISELRIIPDLELTHYQQLKPWLCVLPDTALKININALEEASAPLLSALTIGELTIDKAKTLIQSRPAQGWDKPEAITAWLTENNQSSAEKIMPLLTLTGNYFLLSQWAMREEQRYELHSLIKYDGKDTHIEQRKYGISGIN</sequence>
<evidence type="ECO:0000256" key="3">
    <source>
        <dbReference type="ARBA" id="ARBA00022448"/>
    </source>
</evidence>
<evidence type="ECO:0000256" key="10">
    <source>
        <dbReference type="PIRNR" id="PIRNR002786"/>
    </source>
</evidence>
<evidence type="ECO:0000256" key="6">
    <source>
        <dbReference type="ARBA" id="ARBA00022692"/>
    </source>
</evidence>
<evidence type="ECO:0000256" key="2">
    <source>
        <dbReference type="ARBA" id="ARBA00007246"/>
    </source>
</evidence>
<evidence type="ECO:0000256" key="9">
    <source>
        <dbReference type="ARBA" id="ARBA00023136"/>
    </source>
</evidence>
<name>A0A2K1QBB2_9GAMM</name>
<dbReference type="Gene3D" id="3.30.1300.30">
    <property type="entry name" value="GSPII I/J protein-like"/>
    <property type="match status" value="1"/>
</dbReference>
<dbReference type="InterPro" id="IPR045584">
    <property type="entry name" value="Pilin-like"/>
</dbReference>
<keyword evidence="3 10" id="KW-0813">Transport</keyword>
<dbReference type="AlphaFoldDB" id="A0A2K1QBB2"/>
<accession>A0A2K1QBB2</accession>
<gene>
    <name evidence="13" type="ORF">COO59_07335</name>
</gene>
<feature type="domain" description="T2SS protein K first SAM-like" evidence="12">
    <location>
        <begin position="93"/>
        <end position="230"/>
    </location>
</feature>
<dbReference type="InterPro" id="IPR005628">
    <property type="entry name" value="GspK"/>
</dbReference>
<evidence type="ECO:0000256" key="1">
    <source>
        <dbReference type="ARBA" id="ARBA00004533"/>
    </source>
</evidence>
<keyword evidence="8" id="KW-1133">Transmembrane helix</keyword>
<evidence type="ECO:0000256" key="5">
    <source>
        <dbReference type="ARBA" id="ARBA00022519"/>
    </source>
</evidence>
<dbReference type="PANTHER" id="PTHR38831:SF1">
    <property type="entry name" value="TYPE II SECRETION SYSTEM PROTEIN K-RELATED"/>
    <property type="match status" value="1"/>
</dbReference>
<dbReference type="Pfam" id="PF03934">
    <property type="entry name" value="T2SSK"/>
    <property type="match status" value="1"/>
</dbReference>
<comment type="subcellular location">
    <subcellularLocation>
        <location evidence="1 10">Cell inner membrane</location>
    </subcellularLocation>
</comment>
<organism evidence="13 14">
    <name type="scientific">Mixta theicola</name>
    <dbReference type="NCBI Taxonomy" id="1458355"/>
    <lineage>
        <taxon>Bacteria</taxon>
        <taxon>Pseudomonadati</taxon>
        <taxon>Pseudomonadota</taxon>
        <taxon>Gammaproteobacteria</taxon>
        <taxon>Enterobacterales</taxon>
        <taxon>Erwiniaceae</taxon>
        <taxon>Mixta</taxon>
    </lineage>
</organism>
<dbReference type="GO" id="GO:0005886">
    <property type="term" value="C:plasma membrane"/>
    <property type="evidence" value="ECO:0007669"/>
    <property type="project" value="UniProtKB-SubCell"/>
</dbReference>
<comment type="similarity">
    <text evidence="2 10">Belongs to the GSP K family.</text>
</comment>
<keyword evidence="7" id="KW-0653">Protein transport</keyword>
<dbReference type="Gene3D" id="1.10.40.60">
    <property type="entry name" value="EpsJ-like"/>
    <property type="match status" value="2"/>
</dbReference>
<evidence type="ECO:0000313" key="14">
    <source>
        <dbReference type="Proteomes" id="UP000236345"/>
    </source>
</evidence>
<dbReference type="PANTHER" id="PTHR38831">
    <property type="entry name" value="TYPE II SECRETION SYSTEM PROTEIN K"/>
    <property type="match status" value="1"/>
</dbReference>
<dbReference type="InterPro" id="IPR049179">
    <property type="entry name" value="T2SSK_SAM-like_2nd"/>
</dbReference>
<dbReference type="SUPFAM" id="SSF54523">
    <property type="entry name" value="Pili subunits"/>
    <property type="match status" value="1"/>
</dbReference>
<dbReference type="InterPro" id="IPR038072">
    <property type="entry name" value="GspK_central_sf"/>
</dbReference>
<keyword evidence="14" id="KW-1185">Reference proteome</keyword>
<dbReference type="InterPro" id="IPR049031">
    <property type="entry name" value="T2SSK_SAM-like_1st"/>
</dbReference>
<evidence type="ECO:0000256" key="8">
    <source>
        <dbReference type="ARBA" id="ARBA00022989"/>
    </source>
</evidence>
<evidence type="ECO:0000259" key="12">
    <source>
        <dbReference type="Pfam" id="PF21687"/>
    </source>
</evidence>
<evidence type="ECO:0000313" key="13">
    <source>
        <dbReference type="EMBL" id="PNS12307.1"/>
    </source>
</evidence>
<dbReference type="GO" id="GO:0009306">
    <property type="term" value="P:protein secretion"/>
    <property type="evidence" value="ECO:0007669"/>
    <property type="project" value="InterPro"/>
</dbReference>
<dbReference type="Proteomes" id="UP000236345">
    <property type="component" value="Unassembled WGS sequence"/>
</dbReference>
<dbReference type="SUPFAM" id="SSF158544">
    <property type="entry name" value="GspK insert domain-like"/>
    <property type="match status" value="2"/>
</dbReference>
<reference evidence="14" key="1">
    <citation type="submission" date="2017-09" db="EMBL/GenBank/DDBJ databases">
        <authorList>
            <person name="Palmer M."/>
            <person name="Steenkamp E.T."/>
            <person name="Coetzee M.P."/>
            <person name="Avontuur J.R."/>
            <person name="Van Zyl E."/>
            <person name="Chan W.-Y."/>
            <person name="Blom J."/>
            <person name="Venter S.N."/>
        </authorList>
    </citation>
    <scope>NUCLEOTIDE SEQUENCE [LARGE SCALE GENOMIC DNA]</scope>
    <source>
        <strain evidence="14">QC88-366</strain>
    </source>
</reference>
<proteinExistence type="inferred from homology"/>
<dbReference type="EMBL" id="NWUO01000004">
    <property type="protein sequence ID" value="PNS12307.1"/>
    <property type="molecule type" value="Genomic_DNA"/>
</dbReference>
<dbReference type="Pfam" id="PF21687">
    <property type="entry name" value="T2SSK_1st"/>
    <property type="match status" value="1"/>
</dbReference>
<dbReference type="NCBIfam" id="NF037980">
    <property type="entry name" value="T2SS_GspK"/>
    <property type="match status" value="1"/>
</dbReference>
<evidence type="ECO:0000256" key="7">
    <source>
        <dbReference type="ARBA" id="ARBA00022927"/>
    </source>
</evidence>
<keyword evidence="9 10" id="KW-0472">Membrane</keyword>
<comment type="caution">
    <text evidence="13">The sequence shown here is derived from an EMBL/GenBank/DDBJ whole genome shotgun (WGS) entry which is preliminary data.</text>
</comment>
<keyword evidence="5 10" id="KW-0997">Cell inner membrane</keyword>
<protein>
    <recommendedName>
        <fullName evidence="10">Type II secretion system protein K</fullName>
    </recommendedName>
</protein>
<dbReference type="OrthoDB" id="9788973at2"/>
<keyword evidence="6" id="KW-0812">Transmembrane</keyword>